<protein>
    <submittedName>
        <fullName evidence="1">RYR1 protein</fullName>
    </submittedName>
</protein>
<dbReference type="PANTHER" id="PTHR33129:SF1">
    <property type="entry name" value="ATP-BINDING PROTEIN"/>
    <property type="match status" value="1"/>
</dbReference>
<sequence>MTSFFRALRDTKEPDGDGQKVLKVPVEQPELLDKLQLSRRHGATELNFLLRAEYEQLIEQMQACAKRGAIIVGTSGIGKSAFRFYVMRQWLNNHPKLPKARFPKVIFNLGDAFYEMDDSCAVHELREVRSLAKLPADRLALLDPCVQIAGLDKSLHFKFMLVTTSASPLSGQETKVGNYKQLIKAFVEHQLGRILVMHMWSYEEIKAVAPDASDELIRNFGCVPGWCFRNDLAEESSMRLASEGILENHQLPGLHEFFCSACSAVKLLRDKRLPYKVMKVDGDGADNSWGTKSFISSFVARFFLEKARDANLNKHAKIASMMKNPFSMQGFGHMFEEWAYKQLAQGNLCDLSESEIKGSFAKPGSFERSDVKNQTSMKPKLEVGSLLKAPVHYGSIDMVGVVQSEDGYQLLMFQQTVGKQHRAAQWGDVQNIVGAFKAKCKSDKKEFQCLLIYLVPRDSFESFVCRKCPSLDSKNVSVLKGRLNVDMPDALTHLKTWEQALT</sequence>
<dbReference type="AlphaFoldDB" id="A0A812SXY0"/>
<dbReference type="OrthoDB" id="2415938at2759"/>
<comment type="caution">
    <text evidence="1">The sequence shown here is derived from an EMBL/GenBank/DDBJ whole genome shotgun (WGS) entry which is preliminary data.</text>
</comment>
<reference evidence="1" key="1">
    <citation type="submission" date="2021-02" db="EMBL/GenBank/DDBJ databases">
        <authorList>
            <person name="Dougan E. K."/>
            <person name="Rhodes N."/>
            <person name="Thang M."/>
            <person name="Chan C."/>
        </authorList>
    </citation>
    <scope>NUCLEOTIDE SEQUENCE</scope>
</reference>
<organism evidence="1 2">
    <name type="scientific">Symbiodinium pilosum</name>
    <name type="common">Dinoflagellate</name>
    <dbReference type="NCBI Taxonomy" id="2952"/>
    <lineage>
        <taxon>Eukaryota</taxon>
        <taxon>Sar</taxon>
        <taxon>Alveolata</taxon>
        <taxon>Dinophyceae</taxon>
        <taxon>Suessiales</taxon>
        <taxon>Symbiodiniaceae</taxon>
        <taxon>Symbiodinium</taxon>
    </lineage>
</organism>
<dbReference type="PANTHER" id="PTHR33129">
    <property type="entry name" value="PROTEIN KINASE DOMAIN-CONTAINING PROTEIN-RELATED"/>
    <property type="match status" value="1"/>
</dbReference>
<dbReference type="InterPro" id="IPR052980">
    <property type="entry name" value="Crinkler_effector"/>
</dbReference>
<proteinExistence type="predicted"/>
<evidence type="ECO:0000313" key="2">
    <source>
        <dbReference type="Proteomes" id="UP000649617"/>
    </source>
</evidence>
<dbReference type="Proteomes" id="UP000649617">
    <property type="component" value="Unassembled WGS sequence"/>
</dbReference>
<dbReference type="EMBL" id="CAJNIZ010026770">
    <property type="protein sequence ID" value="CAE7494973.1"/>
    <property type="molecule type" value="Genomic_DNA"/>
</dbReference>
<keyword evidence="2" id="KW-1185">Reference proteome</keyword>
<evidence type="ECO:0000313" key="1">
    <source>
        <dbReference type="EMBL" id="CAE7494973.1"/>
    </source>
</evidence>
<gene>
    <name evidence="1" type="primary">RYR1</name>
    <name evidence="1" type="ORF">SPIL2461_LOCUS12767</name>
</gene>
<accession>A0A812SXY0</accession>
<name>A0A812SXY0_SYMPI</name>
<feature type="non-terminal residue" evidence="1">
    <location>
        <position position="502"/>
    </location>
</feature>